<evidence type="ECO:0000313" key="2">
    <source>
        <dbReference type="EMBL" id="CAL6103955.1"/>
    </source>
</evidence>
<keyword evidence="3" id="KW-1185">Reference proteome</keyword>
<evidence type="ECO:0000313" key="3">
    <source>
        <dbReference type="Proteomes" id="UP001642409"/>
    </source>
</evidence>
<sequence length="225" mass="26150">MQLPPGLAQPFNASNSQIHISRTISSNFAQFFSNNNITSELMPKRFQQQVTFQAQDFYMRHKQPAKPILNIQPTRFEGTLSANLVYTNYAKYDELLSQVFISNKDKQFKRFERLFYSQKGLNVISQLIMNKPAEMKTVLQNDKVLVQMVKSEINGLQDLINETELNTEQKSIIFNSKYNVKVQINEISENLRNKKLTEECIQKLKEIGTEEANELIEIQGLFEMK</sequence>
<accession>A0AA86QD13</accession>
<dbReference type="AlphaFoldDB" id="A0AA86QD13"/>
<dbReference type="Proteomes" id="UP001642409">
    <property type="component" value="Unassembled WGS sequence"/>
</dbReference>
<dbReference type="EMBL" id="CATOUU010000866">
    <property type="protein sequence ID" value="CAI9955748.1"/>
    <property type="molecule type" value="Genomic_DNA"/>
</dbReference>
<proteinExistence type="predicted"/>
<reference evidence="2 3" key="2">
    <citation type="submission" date="2024-07" db="EMBL/GenBank/DDBJ databases">
        <authorList>
            <person name="Akdeniz Z."/>
        </authorList>
    </citation>
    <scope>NUCLEOTIDE SEQUENCE [LARGE SCALE GENOMIC DNA]</scope>
</reference>
<protein>
    <submittedName>
        <fullName evidence="2">Hypothetical_protein</fullName>
    </submittedName>
</protein>
<reference evidence="1" key="1">
    <citation type="submission" date="2023-06" db="EMBL/GenBank/DDBJ databases">
        <authorList>
            <person name="Kurt Z."/>
        </authorList>
    </citation>
    <scope>NUCLEOTIDE SEQUENCE</scope>
</reference>
<gene>
    <name evidence="1" type="ORF">HINF_LOCUS43393</name>
    <name evidence="2" type="ORF">HINF_LOCUS72442</name>
</gene>
<dbReference type="EMBL" id="CAXDID020000574">
    <property type="protein sequence ID" value="CAL6103955.1"/>
    <property type="molecule type" value="Genomic_DNA"/>
</dbReference>
<evidence type="ECO:0000313" key="1">
    <source>
        <dbReference type="EMBL" id="CAI9955748.1"/>
    </source>
</evidence>
<organism evidence="1">
    <name type="scientific">Hexamita inflata</name>
    <dbReference type="NCBI Taxonomy" id="28002"/>
    <lineage>
        <taxon>Eukaryota</taxon>
        <taxon>Metamonada</taxon>
        <taxon>Diplomonadida</taxon>
        <taxon>Hexamitidae</taxon>
        <taxon>Hexamitinae</taxon>
        <taxon>Hexamita</taxon>
    </lineage>
</organism>
<name>A0AA86QD13_9EUKA</name>
<comment type="caution">
    <text evidence="1">The sequence shown here is derived from an EMBL/GenBank/DDBJ whole genome shotgun (WGS) entry which is preliminary data.</text>
</comment>